<protein>
    <submittedName>
        <fullName evidence="7">TM2 domain-containing protein</fullName>
    </submittedName>
</protein>
<reference evidence="7 8" key="1">
    <citation type="submission" date="2017-08" db="EMBL/GenBank/DDBJ databases">
        <authorList>
            <person name="de Groot N.N."/>
        </authorList>
    </citation>
    <scope>NUCLEOTIDE SEQUENCE [LARGE SCALE GENOMIC DNA]</scope>
    <source>
        <strain evidence="7 8">USBA 855</strain>
    </source>
</reference>
<evidence type="ECO:0000313" key="7">
    <source>
        <dbReference type="EMBL" id="SOC51463.1"/>
    </source>
</evidence>
<keyword evidence="4 5" id="KW-0472">Membrane</keyword>
<keyword evidence="2 5" id="KW-0812">Transmembrane</keyword>
<gene>
    <name evidence="7" type="ORF">SAMN05421509_101308</name>
</gene>
<organism evidence="7 8">
    <name type="scientific">Chromohalobacter canadensis</name>
    <dbReference type="NCBI Taxonomy" id="141389"/>
    <lineage>
        <taxon>Bacteria</taxon>
        <taxon>Pseudomonadati</taxon>
        <taxon>Pseudomonadota</taxon>
        <taxon>Gammaproteobacteria</taxon>
        <taxon>Oceanospirillales</taxon>
        <taxon>Halomonadaceae</taxon>
        <taxon>Chromohalobacter</taxon>
    </lineage>
</organism>
<dbReference type="RefSeq" id="WP_245846295.1">
    <property type="nucleotide sequence ID" value="NZ_OBQJ01000001.1"/>
</dbReference>
<dbReference type="InterPro" id="IPR007829">
    <property type="entry name" value="TM2"/>
</dbReference>
<dbReference type="Pfam" id="PF05154">
    <property type="entry name" value="TM2"/>
    <property type="match status" value="1"/>
</dbReference>
<evidence type="ECO:0000256" key="1">
    <source>
        <dbReference type="ARBA" id="ARBA00004141"/>
    </source>
</evidence>
<sequence>MSEDTMPPQASQPAQTSGSKMIYCHGCGKQVHESARSCPHCGAESNVRTGSRTKVAAALLAFFLGGFGVHRFYLGNIGLGFLYLLFCWTFIPALIAFGEFIYFLCLNDRDFDRKYNR</sequence>
<evidence type="ECO:0000256" key="3">
    <source>
        <dbReference type="ARBA" id="ARBA00022989"/>
    </source>
</evidence>
<dbReference type="Proteomes" id="UP000219023">
    <property type="component" value="Unassembled WGS sequence"/>
</dbReference>
<name>A0A285VBT2_9GAMM</name>
<evidence type="ECO:0000256" key="4">
    <source>
        <dbReference type="ARBA" id="ARBA00023136"/>
    </source>
</evidence>
<evidence type="ECO:0000313" key="8">
    <source>
        <dbReference type="Proteomes" id="UP000219023"/>
    </source>
</evidence>
<proteinExistence type="predicted"/>
<evidence type="ECO:0000256" key="2">
    <source>
        <dbReference type="ARBA" id="ARBA00022692"/>
    </source>
</evidence>
<accession>A0A285VBT2</accession>
<evidence type="ECO:0000259" key="6">
    <source>
        <dbReference type="Pfam" id="PF05154"/>
    </source>
</evidence>
<evidence type="ECO:0000256" key="5">
    <source>
        <dbReference type="SAM" id="Phobius"/>
    </source>
</evidence>
<dbReference type="AlphaFoldDB" id="A0A285VBT2"/>
<dbReference type="EMBL" id="OBQJ01000001">
    <property type="protein sequence ID" value="SOC51463.1"/>
    <property type="molecule type" value="Genomic_DNA"/>
</dbReference>
<keyword evidence="3 5" id="KW-1133">Transmembrane helix</keyword>
<feature type="transmembrane region" description="Helical" evidence="5">
    <location>
        <begin position="55"/>
        <end position="74"/>
    </location>
</feature>
<comment type="subcellular location">
    <subcellularLocation>
        <location evidence="1">Membrane</location>
        <topology evidence="1">Multi-pass membrane protein</topology>
    </subcellularLocation>
</comment>
<dbReference type="GO" id="GO:0016020">
    <property type="term" value="C:membrane"/>
    <property type="evidence" value="ECO:0007669"/>
    <property type="project" value="UniProtKB-SubCell"/>
</dbReference>
<feature type="domain" description="TM2" evidence="6">
    <location>
        <begin position="52"/>
        <end position="99"/>
    </location>
</feature>
<feature type="transmembrane region" description="Helical" evidence="5">
    <location>
        <begin position="80"/>
        <end position="105"/>
    </location>
</feature>